<accession>W1ITU0</accession>
<dbReference type="InterPro" id="IPR044068">
    <property type="entry name" value="CB"/>
</dbReference>
<dbReference type="GO" id="GO:0015074">
    <property type="term" value="P:DNA integration"/>
    <property type="evidence" value="ECO:0007669"/>
    <property type="project" value="UniProtKB-KW"/>
</dbReference>
<dbReference type="STRING" id="1427518.XSR1_1140002"/>
<organism evidence="9 10">
    <name type="scientific">Xenorhabdus szentirmaii DSM 16338</name>
    <dbReference type="NCBI Taxonomy" id="1427518"/>
    <lineage>
        <taxon>Bacteria</taxon>
        <taxon>Pseudomonadati</taxon>
        <taxon>Pseudomonadota</taxon>
        <taxon>Gammaproteobacteria</taxon>
        <taxon>Enterobacterales</taxon>
        <taxon>Morganellaceae</taxon>
        <taxon>Xenorhabdus</taxon>
    </lineage>
</organism>
<dbReference type="AlphaFoldDB" id="W1ITU0"/>
<dbReference type="GO" id="GO:0003677">
    <property type="term" value="F:DNA binding"/>
    <property type="evidence" value="ECO:0007669"/>
    <property type="project" value="UniProtKB-UniRule"/>
</dbReference>
<name>W1ITU0_9GAMM</name>
<feature type="region of interest" description="Disordered" evidence="6">
    <location>
        <begin position="1"/>
        <end position="24"/>
    </location>
</feature>
<dbReference type="Gene3D" id="1.10.150.130">
    <property type="match status" value="1"/>
</dbReference>
<dbReference type="GO" id="GO:0006310">
    <property type="term" value="P:DNA recombination"/>
    <property type="evidence" value="ECO:0007669"/>
    <property type="project" value="UniProtKB-KW"/>
</dbReference>
<evidence type="ECO:0000313" key="10">
    <source>
        <dbReference type="Proteomes" id="UP000019202"/>
    </source>
</evidence>
<dbReference type="InterPro" id="IPR050090">
    <property type="entry name" value="Tyrosine_recombinase_XerCD"/>
</dbReference>
<dbReference type="PANTHER" id="PTHR30349">
    <property type="entry name" value="PHAGE INTEGRASE-RELATED"/>
    <property type="match status" value="1"/>
</dbReference>
<keyword evidence="4" id="KW-0233">DNA recombination</keyword>
<sequence>MSTSPQRHSQRGLHARKSDKAKNHCSGRLNLSLRNLVPAHPVHPPPRKTVMDTQPPLSLATLRQQLDAYLDTVIDRGYSPRTQEAYRERLRPFVDWCELRDVRYAPQVSLALLESWQRYLRSYRKADGQYYTHGGLINRLSALRGWFRWLLKRHHILYNPAELLTLPKEEKRLPAQVLNEAETEAVLMSIDIQTPLGLRDRAMLEVLWSTGIRRSELIHLKLDEVDSGRSVIVVRQGKGRKDRVVPIGERALSWVNRYLADVRPRLAWKQDSGYLFITLKGQPLARSTMTLMAGKVIREQARLNKPGACHLFRHSMATQMLENGADTRHIQAILGHEKLETTQIYTRVAIGHLKAVHHQTHPAERDANEQLDTPPTNADTEPPKSRAGQDTADGTASDPHIGQGGQPDRPR</sequence>
<feature type="domain" description="Core-binding (CB)" evidence="8">
    <location>
        <begin position="60"/>
        <end position="151"/>
    </location>
</feature>
<evidence type="ECO:0000313" key="9">
    <source>
        <dbReference type="EMBL" id="CDL81253.1"/>
    </source>
</evidence>
<dbReference type="EMBL" id="CBXF010000018">
    <property type="protein sequence ID" value="CDL81253.1"/>
    <property type="molecule type" value="Genomic_DNA"/>
</dbReference>
<evidence type="ECO:0000256" key="4">
    <source>
        <dbReference type="ARBA" id="ARBA00023172"/>
    </source>
</evidence>
<keyword evidence="3 5" id="KW-0238">DNA-binding</keyword>
<dbReference type="NCBIfam" id="NF002331">
    <property type="entry name" value="PRK01287.1"/>
    <property type="match status" value="1"/>
</dbReference>
<dbReference type="PROSITE" id="PS51900">
    <property type="entry name" value="CB"/>
    <property type="match status" value="1"/>
</dbReference>
<dbReference type="SUPFAM" id="SSF56349">
    <property type="entry name" value="DNA breaking-rejoining enzymes"/>
    <property type="match status" value="1"/>
</dbReference>
<keyword evidence="2" id="KW-0229">DNA integration</keyword>
<evidence type="ECO:0000256" key="3">
    <source>
        <dbReference type="ARBA" id="ARBA00023125"/>
    </source>
</evidence>
<feature type="compositionally biased region" description="Polar residues" evidence="6">
    <location>
        <begin position="370"/>
        <end position="379"/>
    </location>
</feature>
<feature type="region of interest" description="Disordered" evidence="6">
    <location>
        <begin position="356"/>
        <end position="411"/>
    </location>
</feature>
<protein>
    <submittedName>
        <fullName evidence="9">Tyrosine recombinase xerC 2</fullName>
    </submittedName>
</protein>
<dbReference type="InterPro" id="IPR004107">
    <property type="entry name" value="Integrase_SAM-like_N"/>
</dbReference>
<dbReference type="Proteomes" id="UP000019202">
    <property type="component" value="Unassembled WGS sequence"/>
</dbReference>
<keyword evidence="10" id="KW-1185">Reference proteome</keyword>
<feature type="domain" description="Tyr recombinase" evidence="7">
    <location>
        <begin position="172"/>
        <end position="358"/>
    </location>
</feature>
<evidence type="ECO:0000256" key="1">
    <source>
        <dbReference type="ARBA" id="ARBA00022829"/>
    </source>
</evidence>
<keyword evidence="1" id="KW-0159">Chromosome partition</keyword>
<comment type="caution">
    <text evidence="9">The sequence shown here is derived from an EMBL/GenBank/DDBJ whole genome shotgun (WGS) entry which is preliminary data.</text>
</comment>
<dbReference type="InterPro" id="IPR013762">
    <property type="entry name" value="Integrase-like_cat_sf"/>
</dbReference>
<evidence type="ECO:0000259" key="8">
    <source>
        <dbReference type="PROSITE" id="PS51900"/>
    </source>
</evidence>
<dbReference type="Pfam" id="PF00589">
    <property type="entry name" value="Phage_integrase"/>
    <property type="match status" value="1"/>
</dbReference>
<dbReference type="Gene3D" id="1.10.443.10">
    <property type="entry name" value="Intergrase catalytic core"/>
    <property type="match status" value="1"/>
</dbReference>
<evidence type="ECO:0000259" key="7">
    <source>
        <dbReference type="PROSITE" id="PS51898"/>
    </source>
</evidence>
<dbReference type="GO" id="GO:0007059">
    <property type="term" value="P:chromosome segregation"/>
    <property type="evidence" value="ECO:0007669"/>
    <property type="project" value="UniProtKB-KW"/>
</dbReference>
<evidence type="ECO:0000256" key="5">
    <source>
        <dbReference type="PROSITE-ProRule" id="PRU01248"/>
    </source>
</evidence>
<dbReference type="PANTHER" id="PTHR30349:SF81">
    <property type="entry name" value="TYROSINE RECOMBINASE XERC"/>
    <property type="match status" value="1"/>
</dbReference>
<dbReference type="PROSITE" id="PS51898">
    <property type="entry name" value="TYR_RECOMBINASE"/>
    <property type="match status" value="1"/>
</dbReference>
<evidence type="ECO:0000256" key="2">
    <source>
        <dbReference type="ARBA" id="ARBA00022908"/>
    </source>
</evidence>
<reference evidence="9" key="1">
    <citation type="submission" date="2013-11" db="EMBL/GenBank/DDBJ databases">
        <title>Draft genome sequence and annotation of the entomopathogenic bacteria, Xenorhabdus cabanillasi strain JM26 and Xenorhabdus szentirmai strain DSM 16338.</title>
        <authorList>
            <person name="Gualtieri M."/>
            <person name="Ogier J.C."/>
            <person name="Pages S."/>
            <person name="Givaudan A."/>
            <person name="Gaudriault S."/>
        </authorList>
    </citation>
    <scope>NUCLEOTIDE SEQUENCE [LARGE SCALE GENOMIC DNA]</scope>
    <source>
        <strain evidence="9">DSM 16338</strain>
    </source>
</reference>
<dbReference type="InterPro" id="IPR002104">
    <property type="entry name" value="Integrase_catalytic"/>
</dbReference>
<evidence type="ECO:0000256" key="6">
    <source>
        <dbReference type="SAM" id="MobiDB-lite"/>
    </source>
</evidence>
<gene>
    <name evidence="9" type="primary">xerC</name>
    <name evidence="9" type="ORF">XSR1_1140002</name>
</gene>
<proteinExistence type="predicted"/>
<dbReference type="Pfam" id="PF02899">
    <property type="entry name" value="Phage_int_SAM_1"/>
    <property type="match status" value="1"/>
</dbReference>
<dbReference type="InterPro" id="IPR011010">
    <property type="entry name" value="DNA_brk_join_enz"/>
</dbReference>
<dbReference type="InterPro" id="IPR010998">
    <property type="entry name" value="Integrase_recombinase_N"/>
</dbReference>